<dbReference type="EMBL" id="CAJJDN010000066">
    <property type="protein sequence ID" value="CAD8096300.1"/>
    <property type="molecule type" value="Genomic_DNA"/>
</dbReference>
<organism evidence="2 3">
    <name type="scientific">Paramecium sonneborni</name>
    <dbReference type="NCBI Taxonomy" id="65129"/>
    <lineage>
        <taxon>Eukaryota</taxon>
        <taxon>Sar</taxon>
        <taxon>Alveolata</taxon>
        <taxon>Ciliophora</taxon>
        <taxon>Intramacronucleata</taxon>
        <taxon>Oligohymenophorea</taxon>
        <taxon>Peniculida</taxon>
        <taxon>Parameciidae</taxon>
        <taxon>Paramecium</taxon>
    </lineage>
</organism>
<accession>A0A8S1NXG4</accession>
<sequence length="70" mass="8207">MNIFAYFPSINSFWGLILYSFCAYIVATLIAEIVSSYMVNPDQLEQQKKKIIKQRELKDKKAQELLKKMS</sequence>
<keyword evidence="1" id="KW-1133">Transmembrane helix</keyword>
<dbReference type="Proteomes" id="UP000692954">
    <property type="component" value="Unassembled WGS sequence"/>
</dbReference>
<evidence type="ECO:0000313" key="2">
    <source>
        <dbReference type="EMBL" id="CAD8096300.1"/>
    </source>
</evidence>
<evidence type="ECO:0000313" key="3">
    <source>
        <dbReference type="Proteomes" id="UP000692954"/>
    </source>
</evidence>
<dbReference type="AlphaFoldDB" id="A0A8S1NXG4"/>
<feature type="transmembrane region" description="Helical" evidence="1">
    <location>
        <begin position="12"/>
        <end position="39"/>
    </location>
</feature>
<name>A0A8S1NXG4_9CILI</name>
<keyword evidence="1" id="KW-0812">Transmembrane</keyword>
<proteinExistence type="predicted"/>
<gene>
    <name evidence="2" type="ORF">PSON_ATCC_30995.1.T0660093</name>
</gene>
<protein>
    <submittedName>
        <fullName evidence="2">Uncharacterized protein</fullName>
    </submittedName>
</protein>
<dbReference type="OrthoDB" id="309463at2759"/>
<evidence type="ECO:0000256" key="1">
    <source>
        <dbReference type="SAM" id="Phobius"/>
    </source>
</evidence>
<comment type="caution">
    <text evidence="2">The sequence shown here is derived from an EMBL/GenBank/DDBJ whole genome shotgun (WGS) entry which is preliminary data.</text>
</comment>
<keyword evidence="1" id="KW-0472">Membrane</keyword>
<keyword evidence="3" id="KW-1185">Reference proteome</keyword>
<reference evidence="2" key="1">
    <citation type="submission" date="2021-01" db="EMBL/GenBank/DDBJ databases">
        <authorList>
            <consortium name="Genoscope - CEA"/>
            <person name="William W."/>
        </authorList>
    </citation>
    <scope>NUCLEOTIDE SEQUENCE</scope>
</reference>